<evidence type="ECO:0000313" key="3">
    <source>
        <dbReference type="Proteomes" id="UP000053105"/>
    </source>
</evidence>
<reference evidence="2 3" key="1">
    <citation type="submission" date="2015-07" db="EMBL/GenBank/DDBJ databases">
        <title>The genome of Melipona quadrifasciata.</title>
        <authorList>
            <person name="Pan H."/>
            <person name="Kapheim K."/>
        </authorList>
    </citation>
    <scope>NUCLEOTIDE SEQUENCE [LARGE SCALE GENOMIC DNA]</scope>
    <source>
        <strain evidence="2">0111107301</strain>
        <tissue evidence="2">Whole body</tissue>
    </source>
</reference>
<dbReference type="Proteomes" id="UP000053105">
    <property type="component" value="Unassembled WGS sequence"/>
</dbReference>
<feature type="region of interest" description="Disordered" evidence="1">
    <location>
        <begin position="481"/>
        <end position="517"/>
    </location>
</feature>
<keyword evidence="3" id="KW-1185">Reference proteome</keyword>
<dbReference type="OrthoDB" id="6629625at2759"/>
<evidence type="ECO:0000313" key="2">
    <source>
        <dbReference type="EMBL" id="KOX80489.1"/>
    </source>
</evidence>
<evidence type="ECO:0000256" key="1">
    <source>
        <dbReference type="SAM" id="MobiDB-lite"/>
    </source>
</evidence>
<accession>A0A0M9ACS1</accession>
<proteinExistence type="predicted"/>
<protein>
    <submittedName>
        <fullName evidence="2">Uncharacterized protein</fullName>
    </submittedName>
</protein>
<dbReference type="EMBL" id="KQ435700">
    <property type="protein sequence ID" value="KOX80489.1"/>
    <property type="molecule type" value="Genomic_DNA"/>
</dbReference>
<feature type="region of interest" description="Disordered" evidence="1">
    <location>
        <begin position="1066"/>
        <end position="1092"/>
    </location>
</feature>
<name>A0A0M9ACS1_9HYME</name>
<gene>
    <name evidence="2" type="ORF">WN51_12972</name>
</gene>
<organism evidence="2 3">
    <name type="scientific">Melipona quadrifasciata</name>
    <dbReference type="NCBI Taxonomy" id="166423"/>
    <lineage>
        <taxon>Eukaryota</taxon>
        <taxon>Metazoa</taxon>
        <taxon>Ecdysozoa</taxon>
        <taxon>Arthropoda</taxon>
        <taxon>Hexapoda</taxon>
        <taxon>Insecta</taxon>
        <taxon>Pterygota</taxon>
        <taxon>Neoptera</taxon>
        <taxon>Endopterygota</taxon>
        <taxon>Hymenoptera</taxon>
        <taxon>Apocrita</taxon>
        <taxon>Aculeata</taxon>
        <taxon>Apoidea</taxon>
        <taxon>Anthophila</taxon>
        <taxon>Apidae</taxon>
        <taxon>Melipona</taxon>
    </lineage>
</organism>
<dbReference type="AlphaFoldDB" id="A0A0M9ACS1"/>
<sequence>MKEEQKENTSELLNQIDDELNGTFYVKKEKKQFGRGTMNLMVSVHEHSEMMKRENGGYCNECDYLALKRNDAMKRTVDRPVGTRVIHVPDNGVCSVNAAILKLKLPGVGKIFVSGRKFCVDVCSDSTSCSLLLADAGGRSDAAAPESDESSLLPPLPLLPPVSSSGSHLMLSSSGLFSSCTPLPSTLLDRWLFFTIEKSVGVASLLLSGGDGTLGFFADSSTFQGACCKEEISGVEDPSVRFRSTEFQQLTIVLRLLDTTGVGETQIYISYLEQFSKIGTAGGEYNAVRFEALAIAGQGDVHEILIVPQVLKRRRYTALEPKLEGCGTYTSTRLPRNVLREASTEPKPVLVTGPIHGETWECVRSPTTPSPHAAVRTSFRKTNVDGDVVCAIQRNAHHGEIHASIMDPADQDFIQFSGIKLFASPAIWHEICIRLNFSNRTGLYGLYGSALNYSCRRFFNEKENKNAVGSARTRKIGRRMAGDLSETTRKIRQQGSRGRAKQGPGAGETGSQRSTSARNVIDIVHLHELNNTTKQNVKYTLGKVYEELAVGQGVPITRRETPSSAVGAGGDVPGPPMVGEIQHPSGSQPLSRVGLPERAMRSYTGCIIVSMLSQLVELSLDQTLLDPNLGPFVSIRTTNKNEHSVSRLRQNVCERLPTAYIHTYFIRFSEEDQGKFKIDICLYVDTECQKYINSYKSRRLIVNLSIIEPPFEENDRQQQLSGNDFVASGLYLNAKLVTNYEAESTLMTSVVLKRNIARNVRKKLRVATCRFWRFVGDSVLFIETSGGFSKHVDASQGCLDASSRLPRCQAEVWHRCVRNTSGINVSKAFFPLDGNALEHGSVVGGQLHGNIGSQTVAHELEGLVRTIKDPYYSGLVAQLRRNVRQETTPVFEHYKNERNSSEQLKTIADNLRTAISDLNVSLISNPSSVENLLQVSSRVEKFQFDDECEANVIQLRASVAIENTQNKIKSTATGDIHAEHCFEKYQTIKVKLYFHEYYVHAQSIPIKFPQNNTYSCSRFFEKTKHTSKNCKQIVLNSAQQNVRKKVHLPVEERYARLPGQGAQVPCLRTNSSSHGPAGSDFGGDGAEDPRDASPLRERIEEAAGGEVAQPLLSNLAAVARQLVENTKDMTDQSEQAFKVKPITRFENCREFTICELHSTASSDNSCETDTWDQLDTFSMTVTRCLKKLDKPCALKAQAKIQRILRNMLMKSKLSGVKNTRRIVSASIRSYEMDIANERSRSIYIDVTNKR</sequence>